<name>A0A4P9XFL8_9FUNG</name>
<dbReference type="Proteomes" id="UP000271241">
    <property type="component" value="Unassembled WGS sequence"/>
</dbReference>
<keyword evidence="2" id="KW-0732">Signal</keyword>
<feature type="region of interest" description="Disordered" evidence="1">
    <location>
        <begin position="109"/>
        <end position="153"/>
    </location>
</feature>
<feature type="signal peptide" evidence="2">
    <location>
        <begin position="1"/>
        <end position="18"/>
    </location>
</feature>
<dbReference type="EMBL" id="KZ993769">
    <property type="protein sequence ID" value="RKP04395.1"/>
    <property type="molecule type" value="Genomic_DNA"/>
</dbReference>
<organism evidence="3 4">
    <name type="scientific">Thamnocephalis sphaerospora</name>
    <dbReference type="NCBI Taxonomy" id="78915"/>
    <lineage>
        <taxon>Eukaryota</taxon>
        <taxon>Fungi</taxon>
        <taxon>Fungi incertae sedis</taxon>
        <taxon>Zoopagomycota</taxon>
        <taxon>Zoopagomycotina</taxon>
        <taxon>Zoopagomycetes</taxon>
        <taxon>Zoopagales</taxon>
        <taxon>Sigmoideomycetaceae</taxon>
        <taxon>Thamnocephalis</taxon>
    </lineage>
</organism>
<accession>A0A4P9XFL8</accession>
<evidence type="ECO:0008006" key="5">
    <source>
        <dbReference type="Google" id="ProtNLM"/>
    </source>
</evidence>
<gene>
    <name evidence="3" type="ORF">THASP1DRAFT_26975</name>
</gene>
<protein>
    <recommendedName>
        <fullName evidence="5">Ricin B lectin domain-containing protein</fullName>
    </recommendedName>
</protein>
<feature type="non-terminal residue" evidence="3">
    <location>
        <position position="153"/>
    </location>
</feature>
<evidence type="ECO:0000313" key="3">
    <source>
        <dbReference type="EMBL" id="RKP04395.1"/>
    </source>
</evidence>
<feature type="compositionally biased region" description="Polar residues" evidence="1">
    <location>
        <begin position="126"/>
        <end position="153"/>
    </location>
</feature>
<dbReference type="OrthoDB" id="5578660at2759"/>
<dbReference type="AlphaFoldDB" id="A0A4P9XFL8"/>
<keyword evidence="4" id="KW-1185">Reference proteome</keyword>
<sequence length="153" mass="16619">MTWTLPLCLSLIARLVLAAVITRRVAGERVFNPDPKGMAQYTLKQQSQDGASEWCMTAQPAANQNDQRQVREDVCQMTTPQQFLNLWEFEPESGIYMFRFTSGGLCLGSDADAEPPATPTTQQATGSVNGVSQPPANVNTAQNTDASVLNAPQ</sequence>
<evidence type="ECO:0000256" key="2">
    <source>
        <dbReference type="SAM" id="SignalP"/>
    </source>
</evidence>
<reference evidence="4" key="1">
    <citation type="journal article" date="2018" name="Nat. Microbiol.">
        <title>Leveraging single-cell genomics to expand the fungal tree of life.</title>
        <authorList>
            <person name="Ahrendt S.R."/>
            <person name="Quandt C.A."/>
            <person name="Ciobanu D."/>
            <person name="Clum A."/>
            <person name="Salamov A."/>
            <person name="Andreopoulos B."/>
            <person name="Cheng J.F."/>
            <person name="Woyke T."/>
            <person name="Pelin A."/>
            <person name="Henrissat B."/>
            <person name="Reynolds N.K."/>
            <person name="Benny G.L."/>
            <person name="Smith M.E."/>
            <person name="James T.Y."/>
            <person name="Grigoriev I.V."/>
        </authorList>
    </citation>
    <scope>NUCLEOTIDE SEQUENCE [LARGE SCALE GENOMIC DNA]</scope>
    <source>
        <strain evidence="4">RSA 1356</strain>
    </source>
</reference>
<evidence type="ECO:0000256" key="1">
    <source>
        <dbReference type="SAM" id="MobiDB-lite"/>
    </source>
</evidence>
<evidence type="ECO:0000313" key="4">
    <source>
        <dbReference type="Proteomes" id="UP000271241"/>
    </source>
</evidence>
<feature type="chain" id="PRO_5020240460" description="Ricin B lectin domain-containing protein" evidence="2">
    <location>
        <begin position="19"/>
        <end position="153"/>
    </location>
</feature>
<proteinExistence type="predicted"/>